<dbReference type="EMBL" id="MHJC01000018">
    <property type="protein sequence ID" value="OGY61541.1"/>
    <property type="molecule type" value="Genomic_DNA"/>
</dbReference>
<dbReference type="PANTHER" id="PTHR30053">
    <property type="entry name" value="ELONGATION FACTOR P"/>
    <property type="match status" value="1"/>
</dbReference>
<feature type="domain" description="Elongation factor P C-terminal" evidence="2">
    <location>
        <begin position="132"/>
        <end position="187"/>
    </location>
</feature>
<evidence type="ECO:0000313" key="4">
    <source>
        <dbReference type="EMBL" id="OGY61541.1"/>
    </source>
</evidence>
<evidence type="ECO:0000256" key="1">
    <source>
        <dbReference type="ARBA" id="ARBA00009479"/>
    </source>
</evidence>
<dbReference type="FunFam" id="2.40.50.140:FF:000004">
    <property type="entry name" value="Elongation factor P"/>
    <property type="match status" value="1"/>
</dbReference>
<evidence type="ECO:0008006" key="6">
    <source>
        <dbReference type="Google" id="ProtNLM"/>
    </source>
</evidence>
<dbReference type="Gene3D" id="2.40.50.140">
    <property type="entry name" value="Nucleic acid-binding proteins"/>
    <property type="match status" value="2"/>
</dbReference>
<organism evidence="4 5">
    <name type="scientific">Candidatus Colwellbacteria bacterium RIFCSPLOWO2_12_FULL_44_13</name>
    <dbReference type="NCBI Taxonomy" id="1797694"/>
    <lineage>
        <taxon>Bacteria</taxon>
        <taxon>Candidatus Colwelliibacteriota</taxon>
    </lineage>
</organism>
<dbReference type="Gene3D" id="2.30.30.30">
    <property type="match status" value="1"/>
</dbReference>
<dbReference type="InterPro" id="IPR012340">
    <property type="entry name" value="NA-bd_OB-fold"/>
</dbReference>
<sequence length="191" mass="22111">MLSYNELKPGIIFEYEKQPYQVLEAAFLRMQQRKPVMQTKIKNLLNGQIISRNFHQSDQFEDLDNDIERKSIKYLYNHRGEFWFSNLNDPKNRFLLSEEVIGSKGQFLKPNTEVRVMLFKEKIVDVELPAKMDLVVKETAPNDRGNTAQGGTKVAELETGAKVNVPLFINTGDTIRVNTDLGQYVERVEKK</sequence>
<accession>A0A1G1ZA66</accession>
<dbReference type="SUPFAM" id="SSF50104">
    <property type="entry name" value="Translation proteins SH3-like domain"/>
    <property type="match status" value="1"/>
</dbReference>
<dbReference type="SMART" id="SM00841">
    <property type="entry name" value="Elong-fact-P_C"/>
    <property type="match status" value="1"/>
</dbReference>
<name>A0A1G1ZA66_9BACT</name>
<dbReference type="GO" id="GO:0043043">
    <property type="term" value="P:peptide biosynthetic process"/>
    <property type="evidence" value="ECO:0007669"/>
    <property type="project" value="InterPro"/>
</dbReference>
<evidence type="ECO:0000259" key="2">
    <source>
        <dbReference type="SMART" id="SM00841"/>
    </source>
</evidence>
<protein>
    <recommendedName>
        <fullName evidence="6">Elongation factor P</fullName>
    </recommendedName>
</protein>
<dbReference type="CDD" id="cd05794">
    <property type="entry name" value="S1_EF-P_repeat_2"/>
    <property type="match status" value="1"/>
</dbReference>
<dbReference type="PROSITE" id="PS01275">
    <property type="entry name" value="EFP"/>
    <property type="match status" value="1"/>
</dbReference>
<dbReference type="PANTHER" id="PTHR30053:SF12">
    <property type="entry name" value="ELONGATION FACTOR P (EF-P) FAMILY PROTEIN"/>
    <property type="match status" value="1"/>
</dbReference>
<dbReference type="GO" id="GO:0005829">
    <property type="term" value="C:cytosol"/>
    <property type="evidence" value="ECO:0007669"/>
    <property type="project" value="UniProtKB-ARBA"/>
</dbReference>
<feature type="domain" description="Translation elongation factor P/YeiP central" evidence="3">
    <location>
        <begin position="69"/>
        <end position="124"/>
    </location>
</feature>
<dbReference type="InterPro" id="IPR014722">
    <property type="entry name" value="Rib_uL2_dom2"/>
</dbReference>
<dbReference type="InterPro" id="IPR013185">
    <property type="entry name" value="Transl_elong_KOW-like"/>
</dbReference>
<dbReference type="Pfam" id="PF09285">
    <property type="entry name" value="Elong-fact-P_C"/>
    <property type="match status" value="1"/>
</dbReference>
<dbReference type="InterPro" id="IPR008991">
    <property type="entry name" value="Translation_prot_SH3-like_sf"/>
</dbReference>
<dbReference type="InterPro" id="IPR020599">
    <property type="entry name" value="Transl_elong_fac_P/YeiP"/>
</dbReference>
<dbReference type="InterPro" id="IPR001059">
    <property type="entry name" value="Transl_elong_P/YeiP_cen"/>
</dbReference>
<dbReference type="Proteomes" id="UP000176976">
    <property type="component" value="Unassembled WGS sequence"/>
</dbReference>
<dbReference type="InterPro" id="IPR013852">
    <property type="entry name" value="Transl_elong_P/YeiP_CS"/>
</dbReference>
<comment type="similarity">
    <text evidence="1">Belongs to the elongation factor P family.</text>
</comment>
<dbReference type="NCBIfam" id="NF001810">
    <property type="entry name" value="PRK00529.1"/>
    <property type="match status" value="1"/>
</dbReference>
<dbReference type="SUPFAM" id="SSF50249">
    <property type="entry name" value="Nucleic acid-binding proteins"/>
    <property type="match status" value="2"/>
</dbReference>
<proteinExistence type="inferred from homology"/>
<evidence type="ECO:0000259" key="3">
    <source>
        <dbReference type="SMART" id="SM01185"/>
    </source>
</evidence>
<dbReference type="InterPro" id="IPR015365">
    <property type="entry name" value="Elong-fact-P_C"/>
</dbReference>
<comment type="caution">
    <text evidence="4">The sequence shown here is derived from an EMBL/GenBank/DDBJ whole genome shotgun (WGS) entry which is preliminary data.</text>
</comment>
<dbReference type="SMART" id="SM01185">
    <property type="entry name" value="EFP"/>
    <property type="match status" value="1"/>
</dbReference>
<evidence type="ECO:0000313" key="5">
    <source>
        <dbReference type="Proteomes" id="UP000176976"/>
    </source>
</evidence>
<gene>
    <name evidence="4" type="ORF">A3H06_00340</name>
</gene>
<reference evidence="4 5" key="1">
    <citation type="journal article" date="2016" name="Nat. Commun.">
        <title>Thousands of microbial genomes shed light on interconnected biogeochemical processes in an aquifer system.</title>
        <authorList>
            <person name="Anantharaman K."/>
            <person name="Brown C.T."/>
            <person name="Hug L.A."/>
            <person name="Sharon I."/>
            <person name="Castelle C.J."/>
            <person name="Probst A.J."/>
            <person name="Thomas B.C."/>
            <person name="Singh A."/>
            <person name="Wilkins M.J."/>
            <person name="Karaoz U."/>
            <person name="Brodie E.L."/>
            <person name="Williams K.H."/>
            <person name="Hubbard S.S."/>
            <person name="Banfield J.F."/>
        </authorList>
    </citation>
    <scope>NUCLEOTIDE SEQUENCE [LARGE SCALE GENOMIC DNA]</scope>
</reference>
<dbReference type="Pfam" id="PF08207">
    <property type="entry name" value="EFP_N"/>
    <property type="match status" value="1"/>
</dbReference>
<dbReference type="PIRSF" id="PIRSF005901">
    <property type="entry name" value="EF-P"/>
    <property type="match status" value="1"/>
</dbReference>
<dbReference type="GO" id="GO:0003746">
    <property type="term" value="F:translation elongation factor activity"/>
    <property type="evidence" value="ECO:0007669"/>
    <property type="project" value="InterPro"/>
</dbReference>
<dbReference type="AlphaFoldDB" id="A0A1G1ZA66"/>